<organism evidence="5 6">
    <name type="scientific">Pestalotiopsis fici (strain W106-1 / CGMCC3.15140)</name>
    <dbReference type="NCBI Taxonomy" id="1229662"/>
    <lineage>
        <taxon>Eukaryota</taxon>
        <taxon>Fungi</taxon>
        <taxon>Dikarya</taxon>
        <taxon>Ascomycota</taxon>
        <taxon>Pezizomycotina</taxon>
        <taxon>Sordariomycetes</taxon>
        <taxon>Xylariomycetidae</taxon>
        <taxon>Amphisphaeriales</taxon>
        <taxon>Sporocadaceae</taxon>
        <taxon>Pestalotiopsis</taxon>
    </lineage>
</organism>
<keyword evidence="3" id="KW-0732">Signal</keyword>
<reference evidence="6" key="1">
    <citation type="journal article" date="2015" name="BMC Genomics">
        <title>Genomic and transcriptomic analysis of the endophytic fungus Pestalotiopsis fici reveals its lifestyle and high potential for synthesis of natural products.</title>
        <authorList>
            <person name="Wang X."/>
            <person name="Zhang X."/>
            <person name="Liu L."/>
            <person name="Xiang M."/>
            <person name="Wang W."/>
            <person name="Sun X."/>
            <person name="Che Y."/>
            <person name="Guo L."/>
            <person name="Liu G."/>
            <person name="Guo L."/>
            <person name="Wang C."/>
            <person name="Yin W.B."/>
            <person name="Stadler M."/>
            <person name="Zhang X."/>
            <person name="Liu X."/>
        </authorList>
    </citation>
    <scope>NUCLEOTIDE SEQUENCE [LARGE SCALE GENOMIC DNA]</scope>
    <source>
        <strain evidence="6">W106-1 / CGMCC3.15140</strain>
    </source>
</reference>
<dbReference type="RefSeq" id="XP_007839048.1">
    <property type="nucleotide sequence ID" value="XM_007840857.1"/>
</dbReference>
<dbReference type="Gene3D" id="3.30.465.10">
    <property type="match status" value="2"/>
</dbReference>
<dbReference type="STRING" id="1229662.W3WQC1"/>
<dbReference type="PROSITE" id="PS51387">
    <property type="entry name" value="FAD_PCMH"/>
    <property type="match status" value="1"/>
</dbReference>
<dbReference type="GO" id="GO:0071949">
    <property type="term" value="F:FAD binding"/>
    <property type="evidence" value="ECO:0007669"/>
    <property type="project" value="InterPro"/>
</dbReference>
<feature type="signal peptide" evidence="3">
    <location>
        <begin position="1"/>
        <end position="16"/>
    </location>
</feature>
<dbReference type="Proteomes" id="UP000030651">
    <property type="component" value="Unassembled WGS sequence"/>
</dbReference>
<dbReference type="InterPro" id="IPR036318">
    <property type="entry name" value="FAD-bd_PCMH-like_sf"/>
</dbReference>
<dbReference type="GeneID" id="19277289"/>
<dbReference type="InParanoid" id="W3WQC1"/>
<keyword evidence="2" id="KW-0560">Oxidoreductase</keyword>
<dbReference type="PANTHER" id="PTHR13878">
    <property type="entry name" value="GULONOLACTONE OXIDASE"/>
    <property type="match status" value="1"/>
</dbReference>
<dbReference type="SUPFAM" id="SSF56176">
    <property type="entry name" value="FAD-binding/transporter-associated domain-like"/>
    <property type="match status" value="1"/>
</dbReference>
<dbReference type="AlphaFoldDB" id="W3WQC1"/>
<evidence type="ECO:0000259" key="4">
    <source>
        <dbReference type="PROSITE" id="PS51387"/>
    </source>
</evidence>
<dbReference type="InterPro" id="IPR012951">
    <property type="entry name" value="BBE"/>
</dbReference>
<feature type="chain" id="PRO_5004834945" description="FAD-binding PCMH-type domain-containing protein" evidence="3">
    <location>
        <begin position="17"/>
        <end position="631"/>
    </location>
</feature>
<dbReference type="Pfam" id="PF08031">
    <property type="entry name" value="BBE"/>
    <property type="match status" value="1"/>
</dbReference>
<proteinExistence type="inferred from homology"/>
<dbReference type="InterPro" id="IPR006094">
    <property type="entry name" value="Oxid_FAD_bind_N"/>
</dbReference>
<dbReference type="PANTHER" id="PTHR13878:SF91">
    <property type="entry name" value="FAD BINDING DOMAIN PROTEIN (AFU_ORTHOLOGUE AFUA_6G12070)-RELATED"/>
    <property type="match status" value="1"/>
</dbReference>
<gene>
    <name evidence="5" type="ORF">PFICI_12276</name>
</gene>
<dbReference type="HOGENOM" id="CLU_018354_4_2_1"/>
<evidence type="ECO:0000256" key="3">
    <source>
        <dbReference type="SAM" id="SignalP"/>
    </source>
</evidence>
<dbReference type="OrthoDB" id="9983560at2759"/>
<dbReference type="InterPro" id="IPR050432">
    <property type="entry name" value="FAD-linked_Oxidoreductases_BP"/>
</dbReference>
<comment type="similarity">
    <text evidence="1">Belongs to the oxygen-dependent FAD-linked oxidoreductase family.</text>
</comment>
<dbReference type="InterPro" id="IPR016166">
    <property type="entry name" value="FAD-bd_PCMH"/>
</dbReference>
<dbReference type="KEGG" id="pfy:PFICI_12276"/>
<feature type="domain" description="FAD-binding PCMH-type" evidence="4">
    <location>
        <begin position="143"/>
        <end position="339"/>
    </location>
</feature>
<evidence type="ECO:0000313" key="6">
    <source>
        <dbReference type="Proteomes" id="UP000030651"/>
    </source>
</evidence>
<dbReference type="InterPro" id="IPR016169">
    <property type="entry name" value="FAD-bd_PCMH_sub2"/>
</dbReference>
<dbReference type="EMBL" id="KI912118">
    <property type="protein sequence ID" value="ETS75332.1"/>
    <property type="molecule type" value="Genomic_DNA"/>
</dbReference>
<dbReference type="OMA" id="AYGGFMQ"/>
<evidence type="ECO:0000256" key="1">
    <source>
        <dbReference type="ARBA" id="ARBA00005466"/>
    </source>
</evidence>
<keyword evidence="6" id="KW-1185">Reference proteome</keyword>
<accession>W3WQC1</accession>
<name>W3WQC1_PESFW</name>
<dbReference type="eggNOG" id="ENOG502SH6Z">
    <property type="taxonomic scope" value="Eukaryota"/>
</dbReference>
<evidence type="ECO:0000313" key="5">
    <source>
        <dbReference type="EMBL" id="ETS75332.1"/>
    </source>
</evidence>
<evidence type="ECO:0000256" key="2">
    <source>
        <dbReference type="ARBA" id="ARBA00023002"/>
    </source>
</evidence>
<dbReference type="Pfam" id="PF01565">
    <property type="entry name" value="FAD_binding_4"/>
    <property type="match status" value="1"/>
</dbReference>
<protein>
    <recommendedName>
        <fullName evidence="4">FAD-binding PCMH-type domain-containing protein</fullName>
    </recommendedName>
</protein>
<dbReference type="GO" id="GO:0016491">
    <property type="term" value="F:oxidoreductase activity"/>
    <property type="evidence" value="ECO:0007669"/>
    <property type="project" value="UniProtKB-KW"/>
</dbReference>
<sequence>MGVLLRVLLWSNLAVAAKVNFPFESIQLAEADVEDFREVSFGNASVPVPNTDCRAYPGASGWPVDADWAQLNKTLEGSLLHPSPIASVCYEGPSHNSTQCNTLLRNASTSRFYIDDPLSVLTAWTEGDTCFATASPVGLNCTQGGFPEYVVNVTNVKQIQASKLRLGVDMAEMTTGPAAVNFARNKNIRLVIKNSGHDWHGRSTGFGSLSIWTHWLKDFEFLPQYEVGKYSGRAARVATGLEAWQMYQHMNENNVSIVVPGSYTIAPYGGWMAAGGHNPLASYYGLGADQVLSLQVVTADGTFVTASPDENQDLFYALRGGGGSTFGVVTSVIVKAHPFINVTRSSVDFAVRNATNSTEVETFWRGIDLYYHFGKAIVDAGGTAYGDITTYNVSLNNSFTFSTQIEMPAMTAGELFDFVQPLIGDLNAIGISINNSQPVPSTRWTSGNNGLGDVPGNSRFASRLFPRSNFEDDETFKATTSAIRKTVEAGYRFHGIHMQPTESIAGLPGNSSVNPAFRTTIMHADLFDNAALRGVTPEEWFSSYQRFNVSMSKLRDVTPGSGAYFNEADVEEPHWQQAFFGSNYPTLLDIKKNRDPWNLFYAADTVGSENWKVITSDGLPTQNGPLCKVSA</sequence>